<dbReference type="EMBL" id="BAAAQY010000002">
    <property type="protein sequence ID" value="GAA2227328.1"/>
    <property type="molecule type" value="Genomic_DNA"/>
</dbReference>
<name>A0ABP5Q6M2_9MICO</name>
<protein>
    <recommendedName>
        <fullName evidence="3">Lipoprotein LpqN</fullName>
    </recommendedName>
</protein>
<evidence type="ECO:0008006" key="3">
    <source>
        <dbReference type="Google" id="ProtNLM"/>
    </source>
</evidence>
<proteinExistence type="predicted"/>
<evidence type="ECO:0000313" key="2">
    <source>
        <dbReference type="Proteomes" id="UP001500929"/>
    </source>
</evidence>
<accession>A0ABP5Q6M2</accession>
<comment type="caution">
    <text evidence="1">The sequence shown here is derived from an EMBL/GenBank/DDBJ whole genome shotgun (WGS) entry which is preliminary data.</text>
</comment>
<reference evidence="2" key="1">
    <citation type="journal article" date="2019" name="Int. J. Syst. Evol. Microbiol.">
        <title>The Global Catalogue of Microorganisms (GCM) 10K type strain sequencing project: providing services to taxonomists for standard genome sequencing and annotation.</title>
        <authorList>
            <consortium name="The Broad Institute Genomics Platform"/>
            <consortium name="The Broad Institute Genome Sequencing Center for Infectious Disease"/>
            <person name="Wu L."/>
            <person name="Ma J."/>
        </authorList>
    </citation>
    <scope>NUCLEOTIDE SEQUENCE [LARGE SCALE GENOMIC DNA]</scope>
    <source>
        <strain evidence="2">JCM 16117</strain>
    </source>
</reference>
<keyword evidence="2" id="KW-1185">Reference proteome</keyword>
<dbReference type="Gene3D" id="3.40.1000.10">
    <property type="entry name" value="Mog1/PsbP, alpha/beta/alpha sandwich"/>
    <property type="match status" value="1"/>
</dbReference>
<gene>
    <name evidence="1" type="ORF">GCM10009851_09380</name>
</gene>
<evidence type="ECO:0000313" key="1">
    <source>
        <dbReference type="EMBL" id="GAA2227328.1"/>
    </source>
</evidence>
<sequence>MTHTISFPSEAAPAFPSLSLSVPDDWKPLAVSGAVLAAGKSVEQGQFRPNVVVAVSRFAPGYALATAVEGVIKRVEAIEGVAELGRDELDVLGQPGYRIEFSYPDPRVGLLMQAVRIAVIDHGTAVDLVQITATASGPQAQEYWGELREVQASASLGGATGAA</sequence>
<dbReference type="RefSeq" id="WP_259478132.1">
    <property type="nucleotide sequence ID" value="NZ_BAAAQY010000002.1"/>
</dbReference>
<dbReference type="Proteomes" id="UP001500929">
    <property type="component" value="Unassembled WGS sequence"/>
</dbReference>
<organism evidence="1 2">
    <name type="scientific">Herbiconiux moechotypicola</name>
    <dbReference type="NCBI Taxonomy" id="637393"/>
    <lineage>
        <taxon>Bacteria</taxon>
        <taxon>Bacillati</taxon>
        <taxon>Actinomycetota</taxon>
        <taxon>Actinomycetes</taxon>
        <taxon>Micrococcales</taxon>
        <taxon>Microbacteriaceae</taxon>
        <taxon>Herbiconiux</taxon>
    </lineage>
</organism>